<feature type="compositionally biased region" description="Basic and acidic residues" evidence="1">
    <location>
        <begin position="20"/>
        <end position="33"/>
    </location>
</feature>
<evidence type="ECO:0000313" key="2">
    <source>
        <dbReference type="EMBL" id="GAP47508.1"/>
    </source>
</evidence>
<name>A0A0K8PIG3_STRAJ</name>
<gene>
    <name evidence="2" type="ORF">SAZU_2245</name>
</gene>
<sequence>MHGWMNARAEALRRIRHSLRDVPGSERDEDVPVPRDCSYGVTPPPGSTEAVDLLTERLADYGASVRLVSEGDVTATIARSVDSRRSVVVPEGFPPAWRSALGPERVLTDVPRLPVAELMPQRW</sequence>
<dbReference type="AlphaFoldDB" id="A0A0K8PIG3"/>
<dbReference type="Proteomes" id="UP000053859">
    <property type="component" value="Unassembled WGS sequence"/>
</dbReference>
<proteinExistence type="predicted"/>
<dbReference type="Gene3D" id="3.40.50.10420">
    <property type="entry name" value="NagB/RpiA/CoA transferase-like"/>
    <property type="match status" value="1"/>
</dbReference>
<protein>
    <submittedName>
        <fullName evidence="2">Uncharacterized protein</fullName>
    </submittedName>
</protein>
<dbReference type="PATRIC" id="fig|146537.3.peg.2365"/>
<feature type="region of interest" description="Disordered" evidence="1">
    <location>
        <begin position="20"/>
        <end position="47"/>
    </location>
</feature>
<dbReference type="InterPro" id="IPR024185">
    <property type="entry name" value="FTHF_cligase-like_sf"/>
</dbReference>
<evidence type="ECO:0000256" key="1">
    <source>
        <dbReference type="SAM" id="MobiDB-lite"/>
    </source>
</evidence>
<keyword evidence="3" id="KW-1185">Reference proteome</keyword>
<accession>A0A0K8PIG3</accession>
<reference evidence="2" key="1">
    <citation type="journal article" date="2015" name="Genome Announc.">
        <title>Draft Genome Sequence of Thiostrepton-Producing Streptomyces azureus ATCC 14921.</title>
        <authorList>
            <person name="Sakihara K."/>
            <person name="Maeda J."/>
            <person name="Tashiro K."/>
            <person name="Fujino Y."/>
            <person name="Kuhara S."/>
            <person name="Ohshima T."/>
            <person name="Ogata S."/>
            <person name="Doi K."/>
        </authorList>
    </citation>
    <scope>NUCLEOTIDE SEQUENCE [LARGE SCALE GENOMIC DNA]</scope>
    <source>
        <strain evidence="2">ATCC14921</strain>
    </source>
</reference>
<evidence type="ECO:0000313" key="3">
    <source>
        <dbReference type="Proteomes" id="UP000053859"/>
    </source>
</evidence>
<dbReference type="EMBL" id="DF968236">
    <property type="protein sequence ID" value="GAP47508.1"/>
    <property type="molecule type" value="Genomic_DNA"/>
</dbReference>
<organism evidence="2 3">
    <name type="scientific">Streptomyces azureus</name>
    <dbReference type="NCBI Taxonomy" id="146537"/>
    <lineage>
        <taxon>Bacteria</taxon>
        <taxon>Bacillati</taxon>
        <taxon>Actinomycetota</taxon>
        <taxon>Actinomycetes</taxon>
        <taxon>Kitasatosporales</taxon>
        <taxon>Streptomycetaceae</taxon>
        <taxon>Streptomyces</taxon>
    </lineage>
</organism>